<dbReference type="InterPro" id="IPR029063">
    <property type="entry name" value="SAM-dependent_MTases_sf"/>
</dbReference>
<organism evidence="2 3">
    <name type="scientific">Paenibacillus gyeongsangnamensis</name>
    <dbReference type="NCBI Taxonomy" id="3388067"/>
    <lineage>
        <taxon>Bacteria</taxon>
        <taxon>Bacillati</taxon>
        <taxon>Bacillota</taxon>
        <taxon>Bacilli</taxon>
        <taxon>Bacillales</taxon>
        <taxon>Paenibacillaceae</taxon>
        <taxon>Paenibacillus</taxon>
    </lineage>
</organism>
<dbReference type="GO" id="GO:0032259">
    <property type="term" value="P:methylation"/>
    <property type="evidence" value="ECO:0007669"/>
    <property type="project" value="UniProtKB-KW"/>
</dbReference>
<keyword evidence="3" id="KW-1185">Reference proteome</keyword>
<dbReference type="GO" id="GO:0008168">
    <property type="term" value="F:methyltransferase activity"/>
    <property type="evidence" value="ECO:0007669"/>
    <property type="project" value="UniProtKB-KW"/>
</dbReference>
<dbReference type="InterPro" id="IPR013216">
    <property type="entry name" value="Methyltransf_11"/>
</dbReference>
<dbReference type="EMBL" id="JAQAGZ010000001">
    <property type="protein sequence ID" value="MCZ8511279.1"/>
    <property type="molecule type" value="Genomic_DNA"/>
</dbReference>
<name>A0ABT4Q317_9BACL</name>
<dbReference type="Gene3D" id="3.40.50.150">
    <property type="entry name" value="Vaccinia Virus protein VP39"/>
    <property type="match status" value="1"/>
</dbReference>
<evidence type="ECO:0000259" key="1">
    <source>
        <dbReference type="Pfam" id="PF08241"/>
    </source>
</evidence>
<accession>A0ABT4Q317</accession>
<reference evidence="2 3" key="1">
    <citation type="submission" date="2022-12" db="EMBL/GenBank/DDBJ databases">
        <title>Draft genome sequence of Paenibacillus sp. dW9.</title>
        <authorList>
            <person name="Choi E.-W."/>
            <person name="Kim D.-U."/>
        </authorList>
    </citation>
    <scope>NUCLEOTIDE SEQUENCE [LARGE SCALE GENOMIC DNA]</scope>
    <source>
        <strain evidence="3">dW9</strain>
    </source>
</reference>
<protein>
    <submittedName>
        <fullName evidence="2">Class I SAM-dependent methyltransferase</fullName>
    </submittedName>
</protein>
<feature type="domain" description="Methyltransferase type 11" evidence="1">
    <location>
        <begin position="39"/>
        <end position="69"/>
    </location>
</feature>
<dbReference type="RefSeq" id="WP_269879639.1">
    <property type="nucleotide sequence ID" value="NZ_JAQAGZ010000001.1"/>
</dbReference>
<evidence type="ECO:0000313" key="3">
    <source>
        <dbReference type="Proteomes" id="UP001527882"/>
    </source>
</evidence>
<keyword evidence="2" id="KW-0489">Methyltransferase</keyword>
<dbReference type="SUPFAM" id="SSF53335">
    <property type="entry name" value="S-adenosyl-L-methionine-dependent methyltransferases"/>
    <property type="match status" value="1"/>
</dbReference>
<evidence type="ECO:0000313" key="2">
    <source>
        <dbReference type="EMBL" id="MCZ8511279.1"/>
    </source>
</evidence>
<sequence>MPISFHDDKNKYSYTGRHADADWLKLVGPRLPGLKHAADVGCGGGVYSAAFAELRAEAVRGVDFSKAMLD</sequence>
<gene>
    <name evidence="2" type="ORF">O9H85_02240</name>
</gene>
<proteinExistence type="predicted"/>
<keyword evidence="2" id="KW-0808">Transferase</keyword>
<dbReference type="Proteomes" id="UP001527882">
    <property type="component" value="Unassembled WGS sequence"/>
</dbReference>
<dbReference type="Pfam" id="PF08241">
    <property type="entry name" value="Methyltransf_11"/>
    <property type="match status" value="1"/>
</dbReference>
<comment type="caution">
    <text evidence="2">The sequence shown here is derived from an EMBL/GenBank/DDBJ whole genome shotgun (WGS) entry which is preliminary data.</text>
</comment>